<feature type="disulfide bond" evidence="20">
    <location>
        <begin position="960"/>
        <end position="975"/>
    </location>
</feature>
<dbReference type="Gene3D" id="4.10.400.10">
    <property type="entry name" value="Low-density Lipoprotein Receptor"/>
    <property type="match status" value="30"/>
</dbReference>
<feature type="compositionally biased region" description="Basic and acidic residues" evidence="22">
    <location>
        <begin position="4337"/>
        <end position="4349"/>
    </location>
</feature>
<feature type="disulfide bond" evidence="20">
    <location>
        <begin position="2559"/>
        <end position="2571"/>
    </location>
</feature>
<evidence type="ECO:0000256" key="21">
    <source>
        <dbReference type="PROSITE-ProRule" id="PRU00461"/>
    </source>
</evidence>
<dbReference type="Gene3D" id="2.10.25.10">
    <property type="entry name" value="Laminin"/>
    <property type="match status" value="12"/>
</dbReference>
<feature type="disulfide bond" evidence="20">
    <location>
        <begin position="2578"/>
        <end position="2593"/>
    </location>
</feature>
<feature type="disulfide bond" evidence="20">
    <location>
        <begin position="3578"/>
        <end position="3593"/>
    </location>
</feature>
<feature type="repeat" description="LDL-receptor class B" evidence="21">
    <location>
        <begin position="1678"/>
        <end position="1717"/>
    </location>
</feature>
<evidence type="ECO:0000256" key="12">
    <source>
        <dbReference type="ARBA" id="ARBA00022989"/>
    </source>
</evidence>
<feature type="region of interest" description="Disordered" evidence="22">
    <location>
        <begin position="4290"/>
        <end position="4312"/>
    </location>
</feature>
<dbReference type="PROSITE" id="PS01187">
    <property type="entry name" value="EGF_CA"/>
    <property type="match status" value="2"/>
</dbReference>
<feature type="disulfide bond" evidence="19">
    <location>
        <begin position="4134"/>
        <end position="4144"/>
    </location>
</feature>
<feature type="disulfide bond" evidence="20">
    <location>
        <begin position="2766"/>
        <end position="2778"/>
    </location>
</feature>
<evidence type="ECO:0000256" key="13">
    <source>
        <dbReference type="ARBA" id="ARBA00023136"/>
    </source>
</evidence>
<dbReference type="FunFam" id="2.120.10.30:FF:000010">
    <property type="entry name" value="Low density lipoprotein receptor-related protein 1B"/>
    <property type="match status" value="1"/>
</dbReference>
<evidence type="ECO:0000256" key="2">
    <source>
        <dbReference type="ARBA" id="ARBA00009939"/>
    </source>
</evidence>
<feature type="disulfide bond" evidence="20">
    <location>
        <begin position="3540"/>
        <end position="3555"/>
    </location>
</feature>
<evidence type="ECO:0000256" key="6">
    <source>
        <dbReference type="ARBA" id="ARBA00022583"/>
    </source>
</evidence>
<dbReference type="GO" id="GO:0006898">
    <property type="term" value="P:receptor-mediated endocytosis"/>
    <property type="evidence" value="ECO:0007669"/>
    <property type="project" value="UniProtKB-ARBA"/>
</dbReference>
<evidence type="ECO:0000256" key="5">
    <source>
        <dbReference type="ARBA" id="ARBA00022553"/>
    </source>
</evidence>
<feature type="disulfide bond" evidence="20">
    <location>
        <begin position="3489"/>
        <end position="3507"/>
    </location>
</feature>
<dbReference type="SUPFAM" id="SSF63825">
    <property type="entry name" value="YWTD domain"/>
    <property type="match status" value="8"/>
</dbReference>
<dbReference type="InterPro" id="IPR018097">
    <property type="entry name" value="EGF_Ca-bd_CS"/>
</dbReference>
<feature type="disulfide bond" evidence="20">
    <location>
        <begin position="979"/>
        <end position="991"/>
    </location>
</feature>
<feature type="disulfide bond" evidence="20">
    <location>
        <begin position="3521"/>
        <end position="3533"/>
    </location>
</feature>
<keyword evidence="17" id="KW-0325">Glycoprotein</keyword>
<evidence type="ECO:0000256" key="22">
    <source>
        <dbReference type="SAM" id="MobiDB-lite"/>
    </source>
</evidence>
<comment type="subcellular location">
    <subcellularLocation>
        <location evidence="1">Cell membrane</location>
        <topology evidence="1">Single-pass type I membrane protein</topology>
    </subcellularLocation>
    <subcellularLocation>
        <location evidence="18">Membrane</location>
        <location evidence="18">Coated pit</location>
    </subcellularLocation>
</comment>
<dbReference type="SUPFAM" id="SSF57424">
    <property type="entry name" value="LDL receptor-like module"/>
    <property type="match status" value="29"/>
</dbReference>
<dbReference type="FunFam" id="4.10.400.10:FF:000015">
    <property type="entry name" value="Low-density lipoprotein receptor-related protein 1"/>
    <property type="match status" value="1"/>
</dbReference>
<keyword evidence="8" id="KW-0479">Metal-binding</keyword>
<feature type="repeat" description="LDL-receptor class B" evidence="21">
    <location>
        <begin position="681"/>
        <end position="724"/>
    </location>
</feature>
<dbReference type="CDD" id="cd00054">
    <property type="entry name" value="EGF_CA"/>
    <property type="match status" value="2"/>
</dbReference>
<dbReference type="SUPFAM" id="SSF57196">
    <property type="entry name" value="EGF/Laminin"/>
    <property type="match status" value="6"/>
</dbReference>
<dbReference type="InterPro" id="IPR011042">
    <property type="entry name" value="6-blade_b-propeller_TolB-like"/>
</dbReference>
<dbReference type="FunFam" id="4.10.400.10:FF:000001">
    <property type="entry name" value="Low-density lipoprotein receptor-related protein 1"/>
    <property type="match status" value="1"/>
</dbReference>
<feature type="repeat" description="LDL-receptor class B" evidence="21">
    <location>
        <begin position="3061"/>
        <end position="3103"/>
    </location>
</feature>
<feature type="disulfide bond" evidence="20">
    <location>
        <begin position="2520"/>
        <end position="2532"/>
    </location>
</feature>
<dbReference type="GO" id="GO:0005041">
    <property type="term" value="F:low-density lipoprotein particle receptor activity"/>
    <property type="evidence" value="ECO:0007669"/>
    <property type="project" value="TreeGrafter"/>
</dbReference>
<dbReference type="Pfam" id="PF14670">
    <property type="entry name" value="FXa_inhibition"/>
    <property type="match status" value="3"/>
</dbReference>
<dbReference type="Pfam" id="PF12662">
    <property type="entry name" value="cEGF"/>
    <property type="match status" value="1"/>
</dbReference>
<feature type="disulfide bond" evidence="20">
    <location>
        <begin position="3600"/>
        <end position="3612"/>
    </location>
</feature>
<feature type="disulfide bond" evidence="20">
    <location>
        <begin position="3482"/>
        <end position="3494"/>
    </location>
</feature>
<feature type="repeat" description="LDL-receptor class B" evidence="21">
    <location>
        <begin position="3955"/>
        <end position="3999"/>
    </location>
</feature>
<evidence type="ECO:0000313" key="24">
    <source>
        <dbReference type="Ensembl" id="ENSEBUP00000027024.1"/>
    </source>
</evidence>
<dbReference type="PROSITE" id="PS50068">
    <property type="entry name" value="LDLRA_2"/>
    <property type="match status" value="30"/>
</dbReference>
<evidence type="ECO:0000256" key="7">
    <source>
        <dbReference type="ARBA" id="ARBA00022692"/>
    </source>
</evidence>
<dbReference type="PROSITE" id="PS00010">
    <property type="entry name" value="ASX_HYDROXYL"/>
    <property type="match status" value="1"/>
</dbReference>
<feature type="repeat" description="LDL-receptor class B" evidence="21">
    <location>
        <begin position="2025"/>
        <end position="2068"/>
    </location>
</feature>
<keyword evidence="7" id="KW-0812">Transmembrane</keyword>
<evidence type="ECO:0000256" key="10">
    <source>
        <dbReference type="ARBA" id="ARBA00022737"/>
    </source>
</evidence>
<feature type="disulfide bond" evidence="20">
    <location>
        <begin position="2627"/>
        <end position="2642"/>
    </location>
</feature>
<feature type="repeat" description="LDL-receptor class B" evidence="21">
    <location>
        <begin position="3104"/>
        <end position="3147"/>
    </location>
</feature>
<dbReference type="PROSITE" id="PS00022">
    <property type="entry name" value="EGF_1"/>
    <property type="match status" value="2"/>
</dbReference>
<keyword evidence="4 19" id="KW-0245">EGF-like domain</keyword>
<feature type="domain" description="EGF-like" evidence="23">
    <location>
        <begin position="4167"/>
        <end position="4199"/>
    </location>
</feature>
<feature type="repeat" description="LDL-receptor class B" evidence="21">
    <location>
        <begin position="1938"/>
        <end position="1980"/>
    </location>
</feature>
<dbReference type="GO" id="GO:0043235">
    <property type="term" value="C:receptor complex"/>
    <property type="evidence" value="ECO:0007669"/>
    <property type="project" value="TreeGrafter"/>
</dbReference>
<keyword evidence="5" id="KW-0597">Phosphoprotein</keyword>
<keyword evidence="12" id="KW-1133">Transmembrane helix</keyword>
<dbReference type="InterPro" id="IPR051221">
    <property type="entry name" value="LDLR-related"/>
</dbReference>
<feature type="disulfide bond" evidence="20">
    <location>
        <begin position="2859"/>
        <end position="2877"/>
    </location>
</feature>
<dbReference type="FunFam" id="4.10.400.10:FF:000013">
    <property type="entry name" value="Prolow-density lipoprotein receptor-related protein 1"/>
    <property type="match status" value="1"/>
</dbReference>
<evidence type="ECO:0000256" key="3">
    <source>
        <dbReference type="ARBA" id="ARBA00022475"/>
    </source>
</evidence>
<evidence type="ECO:0000256" key="4">
    <source>
        <dbReference type="ARBA" id="ARBA00022536"/>
    </source>
</evidence>
<dbReference type="FunFam" id="4.10.400.10:FF:000034">
    <property type="entry name" value="Low-density lipoprotein receptor-related protein 2"/>
    <property type="match status" value="2"/>
</dbReference>
<dbReference type="InterPro" id="IPR009030">
    <property type="entry name" value="Growth_fac_rcpt_cys_sf"/>
</dbReference>
<dbReference type="InterPro" id="IPR023415">
    <property type="entry name" value="LDLR_class-A_CS"/>
</dbReference>
<keyword evidence="25" id="KW-1185">Reference proteome</keyword>
<dbReference type="PROSITE" id="PS01186">
    <property type="entry name" value="EGF_2"/>
    <property type="match status" value="1"/>
</dbReference>
<feature type="repeat" description="LDL-receptor class B" evidence="21">
    <location>
        <begin position="350"/>
        <end position="393"/>
    </location>
</feature>
<dbReference type="FunFam" id="4.10.400.10:FF:000004">
    <property type="entry name" value="Low-density lipoprotein receptor-related protein 1"/>
    <property type="match status" value="1"/>
</dbReference>
<feature type="disulfide bond" evidence="20">
    <location>
        <begin position="3607"/>
        <end position="3625"/>
    </location>
</feature>
<dbReference type="FunFam" id="2.120.10.30:FF:000015">
    <property type="entry name" value="Low-density lipoprotein receptor-related protein 1"/>
    <property type="match status" value="1"/>
</dbReference>
<feature type="repeat" description="LDL-receptor class B" evidence="21">
    <location>
        <begin position="1591"/>
        <end position="1633"/>
    </location>
</feature>
<dbReference type="PANTHER" id="PTHR22722:SF5">
    <property type="entry name" value="LOW-DENSITY LIPOPROTEIN RECEPTOR-RELATED PROTEIN 1B"/>
    <property type="match status" value="1"/>
</dbReference>
<dbReference type="PROSITE" id="PS01209">
    <property type="entry name" value="LDLRA_1"/>
    <property type="match status" value="13"/>
</dbReference>
<dbReference type="CDD" id="cd00112">
    <property type="entry name" value="LDLa"/>
    <property type="match status" value="26"/>
</dbReference>
<feature type="repeat" description="LDL-receptor class B" evidence="21">
    <location>
        <begin position="1320"/>
        <end position="1362"/>
    </location>
</feature>
<feature type="repeat" description="LDL-receptor class B" evidence="21">
    <location>
        <begin position="2347"/>
        <end position="2389"/>
    </location>
</feature>
<dbReference type="GO" id="GO:0005905">
    <property type="term" value="C:clathrin-coated pit"/>
    <property type="evidence" value="ECO:0007669"/>
    <property type="project" value="UniProtKB-KW"/>
</dbReference>
<feature type="disulfide bond" evidence="20">
    <location>
        <begin position="1046"/>
        <end position="1061"/>
    </location>
</feature>
<dbReference type="FunFam" id="2.120.10.30:FF:000019">
    <property type="entry name" value="Low-density lipoprotein receptor-related protein 1"/>
    <property type="match status" value="1"/>
</dbReference>
<feature type="repeat" description="LDL-receptor class B" evidence="21">
    <location>
        <begin position="630"/>
        <end position="680"/>
    </location>
</feature>
<feature type="disulfide bond" evidence="20">
    <location>
        <begin position="986"/>
        <end position="1004"/>
    </location>
</feature>
<evidence type="ECO:0000259" key="23">
    <source>
        <dbReference type="PROSITE" id="PS50026"/>
    </source>
</evidence>
<dbReference type="GO" id="GO:0005886">
    <property type="term" value="C:plasma membrane"/>
    <property type="evidence" value="ECO:0007669"/>
    <property type="project" value="UniProtKB-SubCell"/>
</dbReference>
<evidence type="ECO:0000256" key="18">
    <source>
        <dbReference type="ARBA" id="ARBA00037878"/>
    </source>
</evidence>
<dbReference type="Pfam" id="PF00058">
    <property type="entry name" value="Ldl_recept_b"/>
    <property type="match status" value="14"/>
</dbReference>
<feature type="repeat" description="LDL-receptor class B" evidence="21">
    <location>
        <begin position="2302"/>
        <end position="2346"/>
    </location>
</feature>
<feature type="disulfide bond" evidence="20">
    <location>
        <begin position="3321"/>
        <end position="3333"/>
    </location>
</feature>
<feature type="repeat" description="LDL-receptor class B" evidence="21">
    <location>
        <begin position="542"/>
        <end position="584"/>
    </location>
</feature>
<feature type="disulfide bond" evidence="19">
    <location>
        <begin position="4206"/>
        <end position="4216"/>
    </location>
</feature>
<dbReference type="FunFam" id="4.10.400.10:FF:000005">
    <property type="entry name" value="low-density lipoprotein receptor-related protein 1B"/>
    <property type="match status" value="1"/>
</dbReference>
<feature type="disulfide bond" evidence="20">
    <location>
        <begin position="859"/>
        <end position="871"/>
    </location>
</feature>
<reference evidence="24" key="2">
    <citation type="submission" date="2025-09" db="UniProtKB">
        <authorList>
            <consortium name="Ensembl"/>
        </authorList>
    </citation>
    <scope>IDENTIFICATION</scope>
</reference>
<evidence type="ECO:0000256" key="17">
    <source>
        <dbReference type="ARBA" id="ARBA00023180"/>
    </source>
</evidence>
<feature type="disulfide bond" evidence="20">
    <location>
        <begin position="2667"/>
        <end position="2682"/>
    </location>
</feature>
<organism evidence="24 25">
    <name type="scientific">Eptatretus burgeri</name>
    <name type="common">Inshore hagfish</name>
    <dbReference type="NCBI Taxonomy" id="7764"/>
    <lineage>
        <taxon>Eukaryota</taxon>
        <taxon>Metazoa</taxon>
        <taxon>Chordata</taxon>
        <taxon>Craniata</taxon>
        <taxon>Vertebrata</taxon>
        <taxon>Cyclostomata</taxon>
        <taxon>Myxini</taxon>
        <taxon>Myxiniformes</taxon>
        <taxon>Myxinidae</taxon>
        <taxon>Eptatretinae</taxon>
        <taxon>Eptatretus</taxon>
    </lineage>
</organism>
<feature type="repeat" description="LDL-receptor class B" evidence="21">
    <location>
        <begin position="1718"/>
        <end position="1762"/>
    </location>
</feature>
<evidence type="ECO:0000256" key="1">
    <source>
        <dbReference type="ARBA" id="ARBA00004251"/>
    </source>
</evidence>
<feature type="compositionally biased region" description="Acidic residues" evidence="22">
    <location>
        <begin position="4291"/>
        <end position="4302"/>
    </location>
</feature>
<keyword evidence="3" id="KW-1003">Cell membrane</keyword>
<feature type="repeat" description="LDL-receptor class B" evidence="21">
    <location>
        <begin position="3911"/>
        <end position="3954"/>
    </location>
</feature>
<dbReference type="SMART" id="SM00179">
    <property type="entry name" value="EGF_CA"/>
    <property type="match status" value="7"/>
</dbReference>
<proteinExistence type="inferred from homology"/>
<feature type="disulfide bond" evidence="20">
    <location>
        <begin position="1089"/>
        <end position="1104"/>
    </location>
</feature>
<dbReference type="InterPro" id="IPR002172">
    <property type="entry name" value="LDrepeatLR_classA_rpt"/>
</dbReference>
<dbReference type="SMART" id="SM00181">
    <property type="entry name" value="EGF"/>
    <property type="match status" value="24"/>
</dbReference>
<dbReference type="Proteomes" id="UP000694388">
    <property type="component" value="Unplaced"/>
</dbReference>
<dbReference type="SMART" id="SM00135">
    <property type="entry name" value="LY"/>
    <property type="match status" value="35"/>
</dbReference>
<dbReference type="InterPro" id="IPR000033">
    <property type="entry name" value="LDLR_classB_rpt"/>
</dbReference>
<feature type="disulfide bond" evidence="20">
    <location>
        <begin position="3662"/>
        <end position="3677"/>
    </location>
</feature>
<dbReference type="SUPFAM" id="SSF57184">
    <property type="entry name" value="Growth factor receptor domain"/>
    <property type="match status" value="2"/>
</dbReference>
<dbReference type="FunFam" id="4.10.400.10:FF:000010">
    <property type="entry name" value="Low-density lipoprotein receptor-related protein 1"/>
    <property type="match status" value="1"/>
</dbReference>
<feature type="repeat" description="LDL-receptor class B" evidence="21">
    <location>
        <begin position="3868"/>
        <end position="3910"/>
    </location>
</feature>
<dbReference type="FunFam" id="4.10.400.10:FF:000065">
    <property type="entry name" value="Transmembrane protease serine 7"/>
    <property type="match status" value="1"/>
</dbReference>
<evidence type="ECO:0000256" key="11">
    <source>
        <dbReference type="ARBA" id="ARBA00022837"/>
    </source>
</evidence>
<dbReference type="FunFam" id="2.10.25.10:FF:000505">
    <property type="entry name" value="Low-density lipoprotein receptor-related protein 1"/>
    <property type="match status" value="1"/>
</dbReference>
<dbReference type="FunFam" id="4.10.400.10:FF:000012">
    <property type="entry name" value="Low-density lipoprotein receptor-related protein 1"/>
    <property type="match status" value="1"/>
</dbReference>
<keyword evidence="6" id="KW-0254">Endocytosis</keyword>
<evidence type="ECO:0000256" key="20">
    <source>
        <dbReference type="PROSITE-ProRule" id="PRU00124"/>
    </source>
</evidence>
<keyword evidence="11" id="KW-0106">Calcium</keyword>
<feature type="disulfide bond" evidence="20">
    <location>
        <begin position="2487"/>
        <end position="2505"/>
    </location>
</feature>
<dbReference type="GO" id="GO:0043226">
    <property type="term" value="C:organelle"/>
    <property type="evidence" value="ECO:0007669"/>
    <property type="project" value="UniProtKB-ARBA"/>
</dbReference>
<feature type="disulfide bond" evidence="20">
    <location>
        <begin position="3380"/>
        <end position="3395"/>
    </location>
</feature>
<comment type="caution">
    <text evidence="19">Lacks conserved residue(s) required for the propagation of feature annotation.</text>
</comment>
<accession>A0A8C4RB48</accession>
<feature type="disulfide bond" evidence="20">
    <location>
        <begin position="2773"/>
        <end position="2791"/>
    </location>
</feature>
<feature type="disulfide bond" evidence="20">
    <location>
        <begin position="2686"/>
        <end position="2698"/>
    </location>
</feature>
<feature type="disulfide bond" evidence="20">
    <location>
        <begin position="2566"/>
        <end position="2584"/>
    </location>
</feature>
<reference evidence="24" key="1">
    <citation type="submission" date="2025-08" db="UniProtKB">
        <authorList>
            <consortium name="Ensembl"/>
        </authorList>
    </citation>
    <scope>IDENTIFICATION</scope>
</reference>
<dbReference type="FunFam" id="2.10.25.10:FF:000009">
    <property type="entry name" value="Low-density lipoprotein receptor isoform 1"/>
    <property type="match status" value="3"/>
</dbReference>
<keyword evidence="13" id="KW-0472">Membrane</keyword>
<dbReference type="Pfam" id="PF00057">
    <property type="entry name" value="Ldl_recept_a"/>
    <property type="match status" value="28"/>
</dbReference>
<dbReference type="FunFam" id="2.120.10.30:FF:000009">
    <property type="entry name" value="Putative low-density lipoprotein receptor-related protein 1B"/>
    <property type="match status" value="1"/>
</dbReference>
<dbReference type="FunFam" id="4.10.400.10:FF:000011">
    <property type="entry name" value="Low-density lipoprotein receptor-related protein 1"/>
    <property type="match status" value="2"/>
</dbReference>
<dbReference type="FunFam" id="4.10.400.10:FF:000007">
    <property type="entry name" value="Low density lipoprotein receptor-related protein 1"/>
    <property type="match status" value="1"/>
</dbReference>
<feature type="disulfide bond" evidence="20">
    <location>
        <begin position="3559"/>
        <end position="3571"/>
    </location>
</feature>
<dbReference type="FunFam" id="4.10.400.10:FF:000009">
    <property type="entry name" value="Low-density lipoprotein receptor-related protein 1"/>
    <property type="match status" value="1"/>
</dbReference>
<feature type="repeat" description="LDL-receptor class B" evidence="21">
    <location>
        <begin position="1895"/>
        <end position="1937"/>
    </location>
</feature>
<feature type="disulfide bond" evidence="20">
    <location>
        <begin position="2693"/>
        <end position="2711"/>
    </location>
</feature>
<dbReference type="PRINTS" id="PR00261">
    <property type="entry name" value="LDLRECEPTOR"/>
</dbReference>
<feature type="disulfide bond" evidence="20">
    <location>
        <begin position="818"/>
        <end position="830"/>
    </location>
</feature>
<name>A0A8C4RB48_EPTBU</name>
<feature type="disulfide bond" evidence="20">
    <location>
        <begin position="2852"/>
        <end position="2864"/>
    </location>
</feature>
<dbReference type="Gene3D" id="2.120.10.30">
    <property type="entry name" value="TolB, C-terminal domain"/>
    <property type="match status" value="8"/>
</dbReference>
<feature type="disulfide bond" evidence="20">
    <location>
        <begin position="2539"/>
        <end position="2554"/>
    </location>
</feature>
<feature type="repeat" description="LDL-receptor class B" evidence="21">
    <location>
        <begin position="3148"/>
        <end position="3190"/>
    </location>
</feature>
<dbReference type="FunFam" id="4.10.400.10:FF:000002">
    <property type="entry name" value="Low-density lipoprotein receptor-related protein 1"/>
    <property type="match status" value="2"/>
</dbReference>
<dbReference type="FunFam" id="2.120.10.30:FF:000241">
    <property type="entry name" value="Low-density lipoprotein receptor-related protein 6"/>
    <property type="match status" value="3"/>
</dbReference>
<dbReference type="FunFam" id="4.10.400.10:FF:000018">
    <property type="entry name" value="Low-density lipoprotein receptor-related protein 1"/>
    <property type="match status" value="1"/>
</dbReference>
<feature type="disulfide bond" evidence="19">
    <location>
        <begin position="4170"/>
        <end position="4180"/>
    </location>
</feature>
<feature type="domain" description="EGF-like" evidence="23">
    <location>
        <begin position="4094"/>
        <end position="4127"/>
    </location>
</feature>
<dbReference type="FunFam" id="4.10.400.10:FF:000022">
    <property type="entry name" value="LDL receptor related protein 1"/>
    <property type="match status" value="1"/>
</dbReference>
<feature type="disulfide bond" evidence="19">
    <location>
        <begin position="4098"/>
        <end position="4108"/>
    </location>
</feature>
<feature type="repeat" description="LDL-receptor class B" evidence="21">
    <location>
        <begin position="1981"/>
        <end position="2024"/>
    </location>
</feature>
<feature type="domain" description="EGF-like" evidence="23">
    <location>
        <begin position="4202"/>
        <end position="4238"/>
    </location>
</feature>
<keyword evidence="15" id="KW-0675">Receptor</keyword>
<feature type="disulfide bond" evidence="20">
    <location>
        <begin position="2655"/>
        <end position="2673"/>
    </location>
</feature>
<dbReference type="GO" id="GO:0005509">
    <property type="term" value="F:calcium ion binding"/>
    <property type="evidence" value="ECO:0007669"/>
    <property type="project" value="InterPro"/>
</dbReference>
<evidence type="ECO:0000256" key="9">
    <source>
        <dbReference type="ARBA" id="ARBA00022729"/>
    </source>
</evidence>
<dbReference type="SMART" id="SM00192">
    <property type="entry name" value="LDLa"/>
    <property type="match status" value="30"/>
</dbReference>
<feature type="disulfide bond" evidence="20">
    <location>
        <begin position="900"/>
        <end position="912"/>
    </location>
</feature>
<dbReference type="InterPro" id="IPR001881">
    <property type="entry name" value="EGF-like_Ca-bd_dom"/>
</dbReference>
<dbReference type="InterPro" id="IPR049883">
    <property type="entry name" value="NOTCH1_EGF-like"/>
</dbReference>
<dbReference type="GeneTree" id="ENSGT00940000157899"/>
<dbReference type="InterPro" id="IPR000152">
    <property type="entry name" value="EGF-type_Asp/Asn_hydroxyl_site"/>
</dbReference>
<feature type="disulfide bond" evidence="20">
    <location>
        <begin position="2806"/>
        <end position="2818"/>
    </location>
</feature>
<dbReference type="FunFam" id="2.10.25.10:FF:000129">
    <property type="entry name" value="Low-density lipoprotein receptor-related protein 1"/>
    <property type="match status" value="1"/>
</dbReference>
<evidence type="ECO:0000313" key="25">
    <source>
        <dbReference type="Proteomes" id="UP000694388"/>
    </source>
</evidence>
<dbReference type="OMA" id="MCDHDRD"/>
<feature type="disulfide bond" evidence="20">
    <location>
        <begin position="3281"/>
        <end position="3293"/>
    </location>
</feature>
<evidence type="ECO:0000256" key="16">
    <source>
        <dbReference type="ARBA" id="ARBA00023176"/>
    </source>
</evidence>
<feature type="repeat" description="LDL-receptor class B" evidence="21">
    <location>
        <begin position="1273"/>
        <end position="1319"/>
    </location>
</feature>
<feature type="disulfide bond" evidence="20">
    <location>
        <begin position="3528"/>
        <end position="3546"/>
    </location>
</feature>
<evidence type="ECO:0000256" key="19">
    <source>
        <dbReference type="PROSITE-ProRule" id="PRU00076"/>
    </source>
</evidence>
<dbReference type="PROSITE" id="PS50026">
    <property type="entry name" value="EGF_3"/>
    <property type="match status" value="5"/>
</dbReference>
<feature type="disulfide bond" evidence="20">
    <location>
        <begin position="2871"/>
        <end position="2886"/>
    </location>
</feature>
<feature type="disulfide bond" evidence="20">
    <location>
        <begin position="3566"/>
        <end position="3584"/>
    </location>
</feature>
<evidence type="ECO:0000256" key="14">
    <source>
        <dbReference type="ARBA" id="ARBA00023157"/>
    </source>
</evidence>
<dbReference type="FunFam" id="2.120.10.30:FF:000012">
    <property type="entry name" value="Low density lipoprotein receptor-related protein 1"/>
    <property type="match status" value="1"/>
</dbReference>
<feature type="disulfide bond" evidence="20">
    <location>
        <begin position="825"/>
        <end position="843"/>
    </location>
</feature>
<dbReference type="PANTHER" id="PTHR22722">
    <property type="entry name" value="LOW-DENSITY LIPOPROTEIN RECEPTOR-RELATED PROTEIN 2-RELATED"/>
    <property type="match status" value="1"/>
</dbReference>
<feature type="repeat" description="LDL-receptor class B" evidence="21">
    <location>
        <begin position="1634"/>
        <end position="1677"/>
    </location>
</feature>
<feature type="repeat" description="LDL-receptor class B" evidence="21">
    <location>
        <begin position="1363"/>
        <end position="1409"/>
    </location>
</feature>
<feature type="repeat" description="LDL-receptor class B" evidence="21">
    <location>
        <begin position="306"/>
        <end position="349"/>
    </location>
</feature>
<feature type="disulfide bond" evidence="20">
    <location>
        <begin position="2648"/>
        <end position="2660"/>
    </location>
</feature>
<dbReference type="PROSITE" id="PS51120">
    <property type="entry name" value="LDLRB"/>
    <property type="match status" value="26"/>
</dbReference>
<evidence type="ECO:0000256" key="8">
    <source>
        <dbReference type="ARBA" id="ARBA00022723"/>
    </source>
</evidence>
<feature type="domain" description="EGF-like" evidence="23">
    <location>
        <begin position="4130"/>
        <end position="4166"/>
    </location>
</feature>
<feature type="region of interest" description="Disordered" evidence="22">
    <location>
        <begin position="4331"/>
        <end position="4357"/>
    </location>
</feature>
<keyword evidence="14 19" id="KW-1015">Disulfide bond</keyword>
<feature type="domain" description="EGF-like" evidence="23">
    <location>
        <begin position="3683"/>
        <end position="3721"/>
    </location>
</feature>
<dbReference type="InterPro" id="IPR026823">
    <property type="entry name" value="cEGF"/>
</dbReference>
<keyword evidence="16" id="KW-0168">Coated pit</keyword>
<feature type="disulfide bond" evidence="20">
    <location>
        <begin position="3328"/>
        <end position="3346"/>
    </location>
</feature>
<feature type="disulfide bond" evidence="20">
    <location>
        <begin position="3501"/>
        <end position="3516"/>
    </location>
</feature>
<feature type="disulfide bond" evidence="20">
    <location>
        <begin position="948"/>
        <end position="966"/>
    </location>
</feature>
<dbReference type="Pfam" id="PF07645">
    <property type="entry name" value="EGF_CA"/>
    <property type="match status" value="4"/>
</dbReference>
<feature type="disulfide bond" evidence="20">
    <location>
        <begin position="907"/>
        <end position="925"/>
    </location>
</feature>
<feature type="repeat" description="LDL-receptor class B" evidence="21">
    <location>
        <begin position="585"/>
        <end position="629"/>
    </location>
</feature>
<feature type="disulfide bond" evidence="19">
    <location>
        <begin position="4228"/>
        <end position="4237"/>
    </location>
</feature>
<feature type="disulfide bond" evidence="20">
    <location>
        <begin position="2527"/>
        <end position="2545"/>
    </location>
</feature>
<feature type="repeat" description="LDL-receptor class B" evidence="21">
    <location>
        <begin position="3016"/>
        <end position="3060"/>
    </location>
</feature>
<feature type="disulfide bond" evidence="20">
    <location>
        <begin position="3340"/>
        <end position="3355"/>
    </location>
</feature>
<feature type="disulfide bond" evidence="19">
    <location>
        <begin position="4156"/>
        <end position="4165"/>
    </location>
</feature>
<evidence type="ECO:0000256" key="15">
    <source>
        <dbReference type="ARBA" id="ARBA00023170"/>
    </source>
</evidence>
<dbReference type="InterPro" id="IPR036055">
    <property type="entry name" value="LDL_receptor-like_sf"/>
</dbReference>
<dbReference type="Ensembl" id="ENSEBUT00000027600.1">
    <property type="protein sequence ID" value="ENSEBUP00000027024.1"/>
    <property type="gene ID" value="ENSEBUG00000016579.1"/>
</dbReference>
<sequence>QFACNDSTTCISLGWRCDDEKDCPDGSDESPNICKSCGLLCPVNHIHCLGSEKCLHMSKLCDANWDCSDGFDEGPHCRAMAANCTPTMCRHKCAITRDGPACYCANGYEVTEDGRGCKDFDECNIYGSCSQQCQNTGGSYTCGCVEGYLLQLDGRSCKAKNEPVDRPAVLVIVNYGSVVLQYLNTSFVPGLSRIPVSNQVTGLDFLYSRERVCWLDSAGEERKGDRLHCVMLPGLRDVVSLPPVNLSLSLHTVEQLAIDWLTGNFYFVDSVDDRIFVCGETGNTCVTLLDHELFNPKAIALDPTMGKLFFTDYGQIPKVERCDMDGGNRTRLVDSKIVFPSGLALDLVSKLVYWADAYLDYIEMVDYEGRGRRTIIQGSSVENLYWLSVFENYIYATNLENRNVEQNGTVIRIHRFNSSDYQVLSRVLHGGALHIYHSRRQPTVRSHACEQDQLGRPGGCSDLCLLASSHKTRTCRCRHGFSLGSDGKSCKKPEHDLFLLYCKGRPGMVRGMDITGRTPDDYMIPIENLVNPRAIDFHTTTETIYFADTTSLLLGRQKIDGSERETILKTNINQVEGIAVDWLGNNLYWTDDGLKSVSVARLEKASQAYKTLVEGGMTHPRAIVVDPPNGLMYWTDWEENHKDSKTGKIERAWMDGSNRKIFVSSKTMLWPNSLSLDTDNARMYWCDAYFDRIESVNLDGTDRKVVYDGPELSHPFGLTHHGNFLFWSEYRRGTIYRLDQTTRNATVLRIERPPVFHMRVYNKDVQKGANACQLNNGGCSSLCLAIPGGRVCACSNDQVLLNNVTCIQNPEYTLPPKCPAGQFACKNGRCIQNRWRCDGDNDCLDSSDESPEICQEHTCASDRFKCQNNRCILLRWLCDGDNDCGNHEDESNITCAARTCPPTQFSCASGRCIPKTWKCDMDDDCGDRSDEPPSCAYPTCFPLTHFTCKNGRCININWRCDADNDCDDWSDETGCNHSCSFSQFKCMSGRCIPRQWTCDGDNDCGDLSDEQHANCTKQATRPPGGCYTDEFQCVADRQCIPSRWRCDGDRDCIDLSDEKHCSGIIRTCNPRMQFTCKNNGRCISKEWFCDGDNDCDDNSDEENCDTLNCKAPSHACANDTTLCLPPDKLCDGRADCPDASDEGLLCDMCSSKNGGCSHNCTIAPGEGVACSCPIGLQLAKDNKTCEVVDYCARHLRCSQRCEQYKLTVKCACYEGWKLMPDGENCQSLDPFPPSIVFSNRHEIRRIDLHSGEYSVMVPGLRNTIALDFHLNKSMLYWTDVVEDKIYRGTLITNGGLSGMEVVVEHGLATPEGLAVDWIAGNIYWVESNLDQIEVARLNGSMRTTLLAGVIEHPRAIALDPRSGTLFWTDWDSSSPRIEAASMSGSGRHVIHRETGAGGWPNGLTVDYLEKRIMWIDARSDAIYSALYDGSGLIEVLRGHEHLSHPFAITLYGGEVYWTDWRTNTLVKANKWTGGKVVVVQRTSTQPFDLQVYHPSRQPMVDNPCAANDGLGPCSHLCLINYNQQPACRCPHLTKLGEDGLTCHEHWKFLLYARQMEIRGVAIENPYFSYIISFTVPDVDNVTAVDFDAAEQRLYWADVRTQTIKRAFVNGTGVELIISADLSNVQGLAVDWVSRNLYWSSYDGTKKQINVAHLDGSFKTVVLKGLDRPTSLAVHPTSGNLYWTDGDTINMAHLDGSGKTVIHVEQKGPVGLSLDYAEGRLYWISAGNGTINRCNLDGSGLEIIETMKSRLTKPSALAIMDDKLWWADQASEQVGTCNKKDGGNAEVLRNRTAIVTHMRIFDRDVQTGTNKCSVNNGGCAQLCLPSGAASRTCHCTAGYHLQPDDRTCKGIGTFLLYSVHEGIRGIRLDPTDKTEALVPISGTSLAVGIDFHAANDTIYWVDMGLSSIHRAKRDQTWREDIIANGLGRVEGIAVDWIAGNIYWIDQGFDVIEVARLNGLFRYVVISQGLDKPRAIAVHPSKGYLFWTEWGQNPRVERSRLDGSERTVLVNSSIAWPNGISIDYEKGKLYWCDARTDKIERIDLETGENREAILSSQNTDMFAVSIYGNYIYWSDRTHGNGSIKRASKHSTEDVMALKTGIGVQLKDVKVFSKDRQKGTNVCASNNGGCQQLCLFRGGHERVCACAHGVLASDQLSCTDYDGYLLYSERTILKSIHLFDELNLNAPVRPLEDPEHMKNVIALAFDYGGNGRRRRIFFSDIHFGNIQQVYDDGTGRRVLVENVGSVEGVAYHRGWDALYWTSYTSSTITRHSVGPSTSISFDRETVVTMSADDHPRAFAMDECLNYMFWTNWNEQKPSIMRAVLSGSNVQVIIASNIRTPNGLALDHRSEKLYFSDATLDKIERCEYDGTRRYVIIRSEPVHPFGLAVYGEFVFWTDWVRRAVMRANKYTGMDVQVLRGDIPQQPMGMIALANDTNSCEVSPCKVNNGGCEDLCLPTAEGQVECQCRGDRLLVDDTLTQNRCSPHTDFECNNGDCIRYHLTCDGVPDCKDMSDEKQFYCNRRCKSGFRKCFNGRCVAHDKWCDGVNDCADNTDEITCKNSTCAPDEFRCGDITCISNATRCNQVIDCDDASDEINCPSDCQHYHRLGIVGKGPYVSCNSTSLCILPAWMCDGVDDCGDFADERNCHGSNVCPEGFFVCPSGRCIPLSWVCDGEGDCEDSADEKSCDKQCSWSQFECENRKCISQSWVCDGVDDCGDRSDEESVTCKPNSFHCPTSRACVPTRWMCDGDQDCPDGADESILNGCLFNGSCDATEFKCSNQRCISKFFVCDHDDDCGDGSDESPECEYPTCGPAEFRCANGRCLKHANLQCDGDFDCHDQSDEAPLNPRCTSGEHMCGESGYMCHAKHCINESQVCDGNNDCGDSSDERNCNINECADRRISGCTQGCTDLKTGYKCKCRSGFRLKDDGKTCVDLDDDTTIFPCSHTCINIHGSYKCLCMDGYQQRTNNSNSCKAISDVEPFLIFANRYYLRRVDLSGTNYTLIKQGLNNAVALDFDYKEQQVFWTDVTSQGSMIRRMNINGSDVQVLHRTGLSNPDGLAVDWIGRNLYWCDKGRDTIEVSKLNGLYRTMLLNTDLKEPRALAVDVWGGYLYWTDWGDQPHIGRIGMDGSNRSMVVHTNITWPNGLTIDYINRRLYWADAREDCIHFSNLDGTHRHTVLNNDIPHIFALTLFEDYIYWSDWETKTVNRAHKTTGVNKQTLISTLHRPMDVHVFHPYRQPDVPHHPCKVDNGECSNLCLISPGGGHRCACPTNFYLAADEKTCLSNCTSSQFVCKNDKCIPFWWKCDTEDDCGDNSDEPKDCPAFKCRPGQFQCGNGICTNPAFICDGDNDCGDNSDEANCDIHVCLLSQFKCKATHRCIPRIFRCNGQDNCGDGEDEKDCPELTCGPNQFQCAFTKRCIPRVWVCDHDDDCGDSSDEPTNCTQMTCGAEEFRCKSTGRCIPARWLCDGDDDCGDGSDEPKEECDRTCEPYQFRCQNNRCVPGRWQCDYDNDCGDDSDEEGCTPRPCSESEFSCSNGRCIAGRWHCDGDHDCSDGSDEKDCKVRCEQDQFQCRSGHCIPVRWRCDEDTDCMDGSDESDCGNVVRTCPHNEFQCNNTLCKPLSWKCDGEDDCGDNSDENPAMCSQFQCPPTRKFRCRNNRACLWRGRVCDGVPNCADASDEEHCEVRVRLQNECSFPLNPCGDDAICHDTTHGFYCQCKPGFQHIRGTSALCQDINECKQFGVCSQNCNNTKGSFMCSCIKNYHRIHHSGCKAEGFEKTILYVADNNEIRSLDPHHPNTVYEQAFQGDATVRINAMDAHQKFGRLYWTNWHMGRISWLSVQPPGESRQRRSTFDTPSSILDLRMPRGIAVDWVAGNLYWTDAGRDVVEVARLNGQYCKTLISGMIDEPHAIALDPLRGSMYWSDWGNHPKIEQASMDGSRRHSFVHEDIQWPTGLAIDYINQHLYWADAKLSVIESIRLDGTGRILIMHRRGGLYQPFSIDIFEDYIYGIAFLKNRVFRMHKFGNITLTNLTSEISHASDVVVFHPLKQPDVLNPCQRKHCLWLCLLNPNGATCTCPNSHSFLNGTCVEKTQPTSSPDASTPGPCTLQCLHGGTCFLNERGQQKCKCQPHFSGSHCEVDQCFRHCLNGGTCSASPSGVPTCRCPNYFTGPRCEQKVCEQYCQNGGSCSVNSGNQPICTCTPTRTGERCQNELCDMPCQNGGTCVTDVYGISRCLCRTRFVGLRCQIDQCTHCPQGQCIADPATRNVHCNRAKAFQHQRMTNGAMNVEIGNPTYNMYDGEGEDDGGDLLDPDFTLDPNKPTNFTNPVYASLYLESSGGHDLLGSSDEKKELLARGPDDDLSDPLA</sequence>
<comment type="similarity">
    <text evidence="2">Belongs to the LDLR family.</text>
</comment>
<protein>
    <submittedName>
        <fullName evidence="24">Low density lipoprotein receptor-related protein 1Ab</fullName>
    </submittedName>
</protein>
<dbReference type="InterPro" id="IPR000742">
    <property type="entry name" value="EGF"/>
</dbReference>
<feature type="disulfide bond" evidence="20">
    <location>
        <begin position="866"/>
        <end position="884"/>
    </location>
</feature>
<keyword evidence="10" id="KW-0677">Repeat</keyword>
<keyword evidence="9" id="KW-0732">Signal</keyword>
<feature type="disulfide bond" evidence="20">
    <location>
        <begin position="3288"/>
        <end position="3306"/>
    </location>
</feature>